<reference evidence="2" key="1">
    <citation type="submission" date="2022-11" db="UniProtKB">
        <authorList>
            <consortium name="WormBaseParasite"/>
        </authorList>
    </citation>
    <scope>IDENTIFICATION</scope>
</reference>
<name>A0AC34QPU6_9BILA</name>
<proteinExistence type="predicted"/>
<dbReference type="Proteomes" id="UP000887576">
    <property type="component" value="Unplaced"/>
</dbReference>
<dbReference type="WBParaSite" id="JU765_v2.g1820.t1">
    <property type="protein sequence ID" value="JU765_v2.g1820.t1"/>
    <property type="gene ID" value="JU765_v2.g1820"/>
</dbReference>
<organism evidence="1 2">
    <name type="scientific">Panagrolaimus sp. JU765</name>
    <dbReference type="NCBI Taxonomy" id="591449"/>
    <lineage>
        <taxon>Eukaryota</taxon>
        <taxon>Metazoa</taxon>
        <taxon>Ecdysozoa</taxon>
        <taxon>Nematoda</taxon>
        <taxon>Chromadorea</taxon>
        <taxon>Rhabditida</taxon>
        <taxon>Tylenchina</taxon>
        <taxon>Panagrolaimomorpha</taxon>
        <taxon>Panagrolaimoidea</taxon>
        <taxon>Panagrolaimidae</taxon>
        <taxon>Panagrolaimus</taxon>
    </lineage>
</organism>
<accession>A0AC34QPU6</accession>
<evidence type="ECO:0000313" key="1">
    <source>
        <dbReference type="Proteomes" id="UP000887576"/>
    </source>
</evidence>
<evidence type="ECO:0000313" key="2">
    <source>
        <dbReference type="WBParaSite" id="JU765_v2.g1820.t1"/>
    </source>
</evidence>
<sequence length="396" mass="45877">MLDAAKVQRDAEQSALQQIQKLFQRPDQLEKLEAVRKRADRKKAAVEAMLRTGVQSQLEGIRTAISHLQTAAEDVREIEKSMQTIYDQIQSVPELKQKMRELSKANAAHSQYAAAMENLKHIFNITDTIEKTHDFISEGNLLYAHKNIMELENARDDLMFEVHKLKNERREFDKNLLKSYFADVERLAQDLAKQIWYICSRALEAVQGVDNGPQQLVSALRIIEREERIDTYYVERLSANDNFMPPGRPRKWRAKLFEILAKTVNQRVEGNQLLERSTNKHWLAVYLEVCRKVVVEDLKVVKKALVVCFPPEYRIYDRYIDTYHGAISRRLREIASEKLEKNELVQLLGWVQSYGGPEILGNPSLGIATAAMLHEQPLLLRSTTKLLYDQYIEIVK</sequence>
<protein>
    <submittedName>
        <fullName evidence="2">Exocyst complex component 3</fullName>
    </submittedName>
</protein>